<sequence>MFTYIVLSLILLCWIIPITLIIKSKKTNGSEKLGWILAMLFISWVAWIFYLLFAPLNARQNTNGR</sequence>
<dbReference type="Pfam" id="PF13396">
    <property type="entry name" value="PLDc_N"/>
    <property type="match status" value="1"/>
</dbReference>
<evidence type="ECO:0000313" key="9">
    <source>
        <dbReference type="Proteomes" id="UP000239539"/>
    </source>
</evidence>
<evidence type="ECO:0000259" key="7">
    <source>
        <dbReference type="Pfam" id="PF13396"/>
    </source>
</evidence>
<dbReference type="EMBL" id="PVNO01000010">
    <property type="protein sequence ID" value="PRO70046.1"/>
    <property type="molecule type" value="Genomic_DNA"/>
</dbReference>
<protein>
    <recommendedName>
        <fullName evidence="7">Cardiolipin synthase N-terminal domain-containing protein</fullName>
    </recommendedName>
</protein>
<keyword evidence="2" id="KW-1003">Cell membrane</keyword>
<dbReference type="InterPro" id="IPR027379">
    <property type="entry name" value="CLS_N"/>
</dbReference>
<evidence type="ECO:0000313" key="8">
    <source>
        <dbReference type="EMBL" id="PRO70046.1"/>
    </source>
</evidence>
<name>A0ABX5CUB9_9ALTE</name>
<gene>
    <name evidence="8" type="ORF">C6Y39_04070</name>
</gene>
<feature type="transmembrane region" description="Helical" evidence="6">
    <location>
        <begin position="34"/>
        <end position="53"/>
    </location>
</feature>
<keyword evidence="5 6" id="KW-0472">Membrane</keyword>
<evidence type="ECO:0000256" key="4">
    <source>
        <dbReference type="ARBA" id="ARBA00022989"/>
    </source>
</evidence>
<comment type="subcellular location">
    <subcellularLocation>
        <location evidence="1">Cell membrane</location>
        <topology evidence="1">Multi-pass membrane protein</topology>
    </subcellularLocation>
</comment>
<keyword evidence="4 6" id="KW-1133">Transmembrane helix</keyword>
<evidence type="ECO:0000256" key="1">
    <source>
        <dbReference type="ARBA" id="ARBA00004651"/>
    </source>
</evidence>
<accession>A0ABX5CUB9</accession>
<keyword evidence="3 6" id="KW-0812">Transmembrane</keyword>
<proteinExistence type="predicted"/>
<feature type="domain" description="Cardiolipin synthase N-terminal" evidence="7">
    <location>
        <begin position="14"/>
        <end position="53"/>
    </location>
</feature>
<comment type="caution">
    <text evidence="8">The sequence shown here is derived from an EMBL/GenBank/DDBJ whole genome shotgun (WGS) entry which is preliminary data.</text>
</comment>
<reference evidence="9" key="1">
    <citation type="journal article" date="2020" name="Int. J. Syst. Evol. Microbiol.">
        <title>Alteromonas alba sp. nov., a marine bacterium isolated from the seawater of the West Pacific Ocean.</title>
        <authorList>
            <person name="Sun C."/>
            <person name="Wu Y.-H."/>
            <person name="Xamxidin M."/>
            <person name="Cheng H."/>
            <person name="Xu X.-W."/>
        </authorList>
    </citation>
    <scope>NUCLEOTIDE SEQUENCE [LARGE SCALE GENOMIC DNA]</scope>
    <source>
        <strain evidence="9">9a2</strain>
    </source>
</reference>
<feature type="transmembrane region" description="Helical" evidence="6">
    <location>
        <begin position="6"/>
        <end position="22"/>
    </location>
</feature>
<keyword evidence="9" id="KW-1185">Reference proteome</keyword>
<evidence type="ECO:0000256" key="5">
    <source>
        <dbReference type="ARBA" id="ARBA00023136"/>
    </source>
</evidence>
<evidence type="ECO:0000256" key="2">
    <source>
        <dbReference type="ARBA" id="ARBA00022475"/>
    </source>
</evidence>
<organism evidence="8 9">
    <name type="scientific">Alteromonas gracilis</name>
    <dbReference type="NCBI Taxonomy" id="1479524"/>
    <lineage>
        <taxon>Bacteria</taxon>
        <taxon>Pseudomonadati</taxon>
        <taxon>Pseudomonadota</taxon>
        <taxon>Gammaproteobacteria</taxon>
        <taxon>Alteromonadales</taxon>
        <taxon>Alteromonadaceae</taxon>
        <taxon>Alteromonas/Salinimonas group</taxon>
        <taxon>Alteromonas</taxon>
    </lineage>
</organism>
<evidence type="ECO:0000256" key="3">
    <source>
        <dbReference type="ARBA" id="ARBA00022692"/>
    </source>
</evidence>
<evidence type="ECO:0000256" key="6">
    <source>
        <dbReference type="SAM" id="Phobius"/>
    </source>
</evidence>
<dbReference type="Proteomes" id="UP000239539">
    <property type="component" value="Unassembled WGS sequence"/>
</dbReference>